<organism evidence="5 6">
    <name type="scientific">Paraglomus brasilianum</name>
    <dbReference type="NCBI Taxonomy" id="144538"/>
    <lineage>
        <taxon>Eukaryota</taxon>
        <taxon>Fungi</taxon>
        <taxon>Fungi incertae sedis</taxon>
        <taxon>Mucoromycota</taxon>
        <taxon>Glomeromycotina</taxon>
        <taxon>Glomeromycetes</taxon>
        <taxon>Paraglomerales</taxon>
        <taxon>Paraglomeraceae</taxon>
        <taxon>Paraglomus</taxon>
    </lineage>
</organism>
<sequence>MGSQDPSRRNSVGLSGSPLPTTPSDEPVFSSNIKDYDILAPIGYGSSAVVYNAIYKPLNKQVAVKTIDLDRFERNQIDELRRETQVMSLSKHENVLRVHSAFVHESKLYIITPFMAAGSCLDIMKTAHPDGLEEAVIATILKQALQGLAYLHKNGHIHRDVKAGNLLMDSDGSVLLADFGVSSSLMENGDRRGYRKTFVGTPCWMAPEVMEQAGYDYKADIWSFGITAIELATGHAPFSKYPPLKVLMLTISNDPPTLDRDSTKHKYNRSLKEMIDACLQKDPTKRPSTEKLLTFSFFKHAKKREYLVSRLLANLAPLQERPHKRVQQKPIMITKSISWEFDFSEGEKDHSLENSSQKDSVSHSPPTVKRVSFVDPIRPNTKSSEEALGTDIGRRTVSRFSVVGSEPGSVLSSSLPNRSSDASSVVMQSALSQSHPNLSGFASVQEISSATQDEEASEQVKGRFTFKPCTRDKTVSNVSIEEDDSQMSESKMREKENLEELNRKSRFEITAHPADTEDPSSLVSVVLTPPPPVPVLQSDVSKSTTEQVSIPGATKRGRFEVSSVDASQKTNGF</sequence>
<proteinExistence type="inferred from homology"/>
<evidence type="ECO:0000256" key="3">
    <source>
        <dbReference type="SAM" id="MobiDB-lite"/>
    </source>
</evidence>
<feature type="region of interest" description="Disordered" evidence="3">
    <location>
        <begin position="1"/>
        <end position="28"/>
    </location>
</feature>
<feature type="binding site" evidence="2">
    <location>
        <position position="65"/>
    </location>
    <ligand>
        <name>ATP</name>
        <dbReference type="ChEBI" id="CHEBI:30616"/>
    </ligand>
</feature>
<feature type="region of interest" description="Disordered" evidence="3">
    <location>
        <begin position="480"/>
        <end position="573"/>
    </location>
</feature>
<dbReference type="PANTHER" id="PTHR48014">
    <property type="entry name" value="SERINE/THREONINE-PROTEIN KINASE FRAY2"/>
    <property type="match status" value="1"/>
</dbReference>
<feature type="domain" description="Protein kinase" evidence="4">
    <location>
        <begin position="36"/>
        <end position="298"/>
    </location>
</feature>
<dbReference type="Gene3D" id="1.10.510.10">
    <property type="entry name" value="Transferase(Phosphotransferase) domain 1"/>
    <property type="match status" value="1"/>
</dbReference>
<gene>
    <name evidence="5" type="ORF">PBRASI_LOCUS5886</name>
</gene>
<dbReference type="GO" id="GO:0005524">
    <property type="term" value="F:ATP binding"/>
    <property type="evidence" value="ECO:0007669"/>
    <property type="project" value="UniProtKB-UniRule"/>
</dbReference>
<dbReference type="SUPFAM" id="SSF56112">
    <property type="entry name" value="Protein kinase-like (PK-like)"/>
    <property type="match status" value="1"/>
</dbReference>
<keyword evidence="6" id="KW-1185">Reference proteome</keyword>
<dbReference type="Pfam" id="PF00069">
    <property type="entry name" value="Pkinase"/>
    <property type="match status" value="1"/>
</dbReference>
<accession>A0A9N9BG55</accession>
<evidence type="ECO:0000256" key="1">
    <source>
        <dbReference type="ARBA" id="ARBA00008874"/>
    </source>
</evidence>
<dbReference type="GO" id="GO:0004672">
    <property type="term" value="F:protein kinase activity"/>
    <property type="evidence" value="ECO:0007669"/>
    <property type="project" value="InterPro"/>
</dbReference>
<dbReference type="InterPro" id="IPR047173">
    <property type="entry name" value="STRAD_A/B-like"/>
</dbReference>
<dbReference type="FunFam" id="1.10.510.10:FF:000947">
    <property type="entry name" value="serine/threonine-protein kinase OSR1"/>
    <property type="match status" value="1"/>
</dbReference>
<name>A0A9N9BG55_9GLOM</name>
<comment type="caution">
    <text evidence="5">The sequence shown here is derived from an EMBL/GenBank/DDBJ whole genome shotgun (WGS) entry which is preliminary data.</text>
</comment>
<dbReference type="PANTHER" id="PTHR48014:SF21">
    <property type="entry name" value="SERINE_THREONINE-PROTEIN KINASE FRAY2"/>
    <property type="match status" value="1"/>
</dbReference>
<feature type="compositionally biased region" description="Polar residues" evidence="3">
    <location>
        <begin position="353"/>
        <end position="365"/>
    </location>
</feature>
<dbReference type="OrthoDB" id="248923at2759"/>
<dbReference type="SMART" id="SM00220">
    <property type="entry name" value="S_TKc"/>
    <property type="match status" value="1"/>
</dbReference>
<evidence type="ECO:0000313" key="5">
    <source>
        <dbReference type="EMBL" id="CAG8566773.1"/>
    </source>
</evidence>
<keyword evidence="2" id="KW-0067">ATP-binding</keyword>
<dbReference type="PROSITE" id="PS00107">
    <property type="entry name" value="PROTEIN_KINASE_ATP"/>
    <property type="match status" value="1"/>
</dbReference>
<dbReference type="Proteomes" id="UP000789739">
    <property type="component" value="Unassembled WGS sequence"/>
</dbReference>
<evidence type="ECO:0000313" key="6">
    <source>
        <dbReference type="Proteomes" id="UP000789739"/>
    </source>
</evidence>
<feature type="region of interest" description="Disordered" evidence="3">
    <location>
        <begin position="348"/>
        <end position="387"/>
    </location>
</feature>
<feature type="compositionally biased region" description="Basic and acidic residues" evidence="3">
    <location>
        <begin position="490"/>
        <end position="509"/>
    </location>
</feature>
<comment type="similarity">
    <text evidence="1">Belongs to the protein kinase superfamily. STE Ser/Thr protein kinase family. STE20 subfamily.</text>
</comment>
<keyword evidence="2" id="KW-0547">Nucleotide-binding</keyword>
<evidence type="ECO:0000256" key="2">
    <source>
        <dbReference type="PROSITE-ProRule" id="PRU10141"/>
    </source>
</evidence>
<dbReference type="PROSITE" id="PS50011">
    <property type="entry name" value="PROTEIN_KINASE_DOM"/>
    <property type="match status" value="1"/>
</dbReference>
<dbReference type="EMBL" id="CAJVPI010000729">
    <property type="protein sequence ID" value="CAG8566773.1"/>
    <property type="molecule type" value="Genomic_DNA"/>
</dbReference>
<dbReference type="GO" id="GO:0043539">
    <property type="term" value="F:protein serine/threonine kinase activator activity"/>
    <property type="evidence" value="ECO:0007669"/>
    <property type="project" value="InterPro"/>
</dbReference>
<dbReference type="AlphaFoldDB" id="A0A9N9BG55"/>
<protein>
    <submittedName>
        <fullName evidence="5">3388_t:CDS:1</fullName>
    </submittedName>
</protein>
<feature type="compositionally biased region" description="Polar residues" evidence="3">
    <location>
        <begin position="564"/>
        <end position="573"/>
    </location>
</feature>
<evidence type="ECO:0000259" key="4">
    <source>
        <dbReference type="PROSITE" id="PS50011"/>
    </source>
</evidence>
<dbReference type="Gene3D" id="3.30.200.20">
    <property type="entry name" value="Phosphorylase Kinase, domain 1"/>
    <property type="match status" value="1"/>
</dbReference>
<dbReference type="InterPro" id="IPR000719">
    <property type="entry name" value="Prot_kinase_dom"/>
</dbReference>
<dbReference type="InterPro" id="IPR017441">
    <property type="entry name" value="Protein_kinase_ATP_BS"/>
</dbReference>
<reference evidence="5" key="1">
    <citation type="submission" date="2021-06" db="EMBL/GenBank/DDBJ databases">
        <authorList>
            <person name="Kallberg Y."/>
            <person name="Tangrot J."/>
            <person name="Rosling A."/>
        </authorList>
    </citation>
    <scope>NUCLEOTIDE SEQUENCE</scope>
    <source>
        <strain evidence="5">BR232B</strain>
    </source>
</reference>
<dbReference type="InterPro" id="IPR011009">
    <property type="entry name" value="Kinase-like_dom_sf"/>
</dbReference>